<comment type="caution">
    <text evidence="4">The sequence shown here is derived from an EMBL/GenBank/DDBJ whole genome shotgun (WGS) entry which is preliminary data.</text>
</comment>
<evidence type="ECO:0000256" key="2">
    <source>
        <dbReference type="ARBA" id="ARBA00012180"/>
    </source>
</evidence>
<evidence type="ECO:0000313" key="4">
    <source>
        <dbReference type="EMBL" id="CAJ0954485.1"/>
    </source>
</evidence>
<dbReference type="InterPro" id="IPR021668">
    <property type="entry name" value="TAN"/>
</dbReference>
<keyword evidence="5" id="KW-1185">Reference proteome</keyword>
<dbReference type="Proteomes" id="UP001176940">
    <property type="component" value="Unassembled WGS sequence"/>
</dbReference>
<gene>
    <name evidence="4" type="ORF">RIMI_LOCUS14741640</name>
</gene>
<dbReference type="Gene3D" id="3.10.10.10">
    <property type="entry name" value="HIV Type 1 Reverse Transcriptase, subunit A, domain 1"/>
    <property type="match status" value="1"/>
</dbReference>
<dbReference type="PANTHER" id="PTHR37079">
    <property type="entry name" value="SERINE/THREONINE-PROTEIN KINASE ATM"/>
    <property type="match status" value="1"/>
</dbReference>
<dbReference type="PROSITE" id="PS50878">
    <property type="entry name" value="RT_POL"/>
    <property type="match status" value="1"/>
</dbReference>
<dbReference type="SMART" id="SM01342">
    <property type="entry name" value="TAN"/>
    <property type="match status" value="1"/>
</dbReference>
<name>A0ABN9M1R2_9NEOB</name>
<dbReference type="InterPro" id="IPR038980">
    <property type="entry name" value="ATM_plant"/>
</dbReference>
<dbReference type="Pfam" id="PF11640">
    <property type="entry name" value="TAN"/>
    <property type="match status" value="1"/>
</dbReference>
<sequence length="474" mass="54498">MQEISSLIKYFIRCANKRSPRLKCSELLLHVTDTVKDPTKCAAYGADYSSILLKDILTVRKYWCEITPQQWAELLSIYFNLYLKPNCAINRLLAARIIQTLTRGCCLQTEVMHSKFFSFFSAVMHRLREERNLSGLDQIFAALNIFLTKVSLNYRMRVCKLGEDVFPIVLRVWTQNRPKDALKEEIVEFFRLMLRVHHPRGAKTAEEEVRSDHDSEYESEASFVSDSPEFQATVDSLIEAVNHALKVDDDPKSAPDHAVSFTRTKRSHKVFASHPDFLEIVRRHRELPDKRFTGAQSRALYRAIDSLRQSGVIVPVPEHERFRGFYSNLVTKKDGTVHPILDLKLLNKYVKVWHFRMDSLWSVISSMDRGEFLASIDIKDAYLHIPIFLPHQMFLRFAIQEDHFQFTALPFGLATAPRVFTKVMAAVMAILHSRGVVMLPYLDDLLSKVRPIKPAKQASALPWIPFHACAGSST</sequence>
<evidence type="ECO:0000259" key="3">
    <source>
        <dbReference type="PROSITE" id="PS50878"/>
    </source>
</evidence>
<reference evidence="4" key="1">
    <citation type="submission" date="2023-07" db="EMBL/GenBank/DDBJ databases">
        <authorList>
            <person name="Stuckert A."/>
        </authorList>
    </citation>
    <scope>NUCLEOTIDE SEQUENCE</scope>
</reference>
<dbReference type="PANTHER" id="PTHR37079:SF4">
    <property type="entry name" value="SERINE_THREONINE-PROTEIN KINASE ATM"/>
    <property type="match status" value="1"/>
</dbReference>
<dbReference type="InterPro" id="IPR043502">
    <property type="entry name" value="DNA/RNA_pol_sf"/>
</dbReference>
<feature type="domain" description="Reverse transcriptase" evidence="3">
    <location>
        <begin position="311"/>
        <end position="474"/>
    </location>
</feature>
<dbReference type="Gene3D" id="3.30.70.270">
    <property type="match status" value="1"/>
</dbReference>
<comment type="similarity">
    <text evidence="1">Belongs to the beta type-B retroviral polymerase family. HERV class-II K(HML-2) pol subfamily.</text>
</comment>
<dbReference type="EMBL" id="CAUEEQ010038523">
    <property type="protein sequence ID" value="CAJ0954485.1"/>
    <property type="molecule type" value="Genomic_DNA"/>
</dbReference>
<evidence type="ECO:0000256" key="1">
    <source>
        <dbReference type="ARBA" id="ARBA00010879"/>
    </source>
</evidence>
<organism evidence="4 5">
    <name type="scientific">Ranitomeya imitator</name>
    <name type="common">mimic poison frog</name>
    <dbReference type="NCBI Taxonomy" id="111125"/>
    <lineage>
        <taxon>Eukaryota</taxon>
        <taxon>Metazoa</taxon>
        <taxon>Chordata</taxon>
        <taxon>Craniata</taxon>
        <taxon>Vertebrata</taxon>
        <taxon>Euteleostomi</taxon>
        <taxon>Amphibia</taxon>
        <taxon>Batrachia</taxon>
        <taxon>Anura</taxon>
        <taxon>Neobatrachia</taxon>
        <taxon>Hyloidea</taxon>
        <taxon>Dendrobatidae</taxon>
        <taxon>Dendrobatinae</taxon>
        <taxon>Ranitomeya</taxon>
    </lineage>
</organism>
<dbReference type="InterPro" id="IPR043128">
    <property type="entry name" value="Rev_trsase/Diguanyl_cyclase"/>
</dbReference>
<dbReference type="EC" id="3.1.26.4" evidence="2"/>
<evidence type="ECO:0000313" key="5">
    <source>
        <dbReference type="Proteomes" id="UP001176940"/>
    </source>
</evidence>
<dbReference type="CDD" id="cd03714">
    <property type="entry name" value="RT_DIRS1"/>
    <property type="match status" value="1"/>
</dbReference>
<dbReference type="Pfam" id="PF00078">
    <property type="entry name" value="RVT_1"/>
    <property type="match status" value="1"/>
</dbReference>
<dbReference type="InterPro" id="IPR000477">
    <property type="entry name" value="RT_dom"/>
</dbReference>
<accession>A0ABN9M1R2</accession>
<proteinExistence type="inferred from homology"/>
<protein>
    <recommendedName>
        <fullName evidence="2">ribonuclease H</fullName>
        <ecNumber evidence="2">3.1.26.4</ecNumber>
    </recommendedName>
</protein>
<dbReference type="SUPFAM" id="SSF56672">
    <property type="entry name" value="DNA/RNA polymerases"/>
    <property type="match status" value="1"/>
</dbReference>